<gene>
    <name evidence="3" type="primary">LOC121103149</name>
</gene>
<organism evidence="2 3">
    <name type="scientific">Ursus maritimus</name>
    <name type="common">Polar bear</name>
    <name type="synonym">Thalarctos maritimus</name>
    <dbReference type="NCBI Taxonomy" id="29073"/>
    <lineage>
        <taxon>Eukaryota</taxon>
        <taxon>Metazoa</taxon>
        <taxon>Chordata</taxon>
        <taxon>Craniata</taxon>
        <taxon>Vertebrata</taxon>
        <taxon>Euteleostomi</taxon>
        <taxon>Mammalia</taxon>
        <taxon>Eutheria</taxon>
        <taxon>Laurasiatheria</taxon>
        <taxon>Carnivora</taxon>
        <taxon>Caniformia</taxon>
        <taxon>Ursidae</taxon>
        <taxon>Ursus</taxon>
    </lineage>
</organism>
<keyword evidence="2" id="KW-1185">Reference proteome</keyword>
<dbReference type="KEGG" id="umr:121103149"/>
<feature type="compositionally biased region" description="Basic residues" evidence="1">
    <location>
        <begin position="153"/>
        <end position="165"/>
    </location>
</feature>
<name>A0A8M1G0I7_URSMA</name>
<evidence type="ECO:0000256" key="1">
    <source>
        <dbReference type="SAM" id="MobiDB-lite"/>
    </source>
</evidence>
<sequence length="200" mass="20976">MGTRGLEAGAGHPGPVVQTERGAARRKPRDRQPAAPGGAGPGRRDRQSPQNFAAPGPRPYLQRRLRPRGRGPGELTLSARGGPARRRAPTRARLGQRLGSGSTRAPPPAPRLQPEGGSAGPGRARAVWPRQVLRLQLRGRQLPAPRPSARGRSPARRLLGPRRSRPAAVGGPAPTRALPPPVSRGSPPGPAASAEYPRGD</sequence>
<reference evidence="3" key="1">
    <citation type="submission" date="2025-08" db="UniProtKB">
        <authorList>
            <consortium name="RefSeq"/>
        </authorList>
    </citation>
    <scope>IDENTIFICATION</scope>
    <source>
        <tissue evidence="3">Whole blood</tissue>
    </source>
</reference>
<accession>A0A8M1G0I7</accession>
<feature type="compositionally biased region" description="Low complexity" evidence="1">
    <location>
        <begin position="73"/>
        <end position="82"/>
    </location>
</feature>
<dbReference type="RefSeq" id="XP_040488265.1">
    <property type="nucleotide sequence ID" value="XM_040632331.1"/>
</dbReference>
<dbReference type="AlphaFoldDB" id="A0A8M1G0I7"/>
<evidence type="ECO:0000313" key="3">
    <source>
        <dbReference type="RefSeq" id="XP_040488265.1"/>
    </source>
</evidence>
<dbReference type="GeneID" id="121103149"/>
<protein>
    <submittedName>
        <fullName evidence="3">Uncharacterized protein LOC121103149</fullName>
    </submittedName>
</protein>
<feature type="compositionally biased region" description="Low complexity" evidence="1">
    <location>
        <begin position="129"/>
        <end position="152"/>
    </location>
</feature>
<feature type="region of interest" description="Disordered" evidence="1">
    <location>
        <begin position="1"/>
        <end position="200"/>
    </location>
</feature>
<proteinExistence type="predicted"/>
<feature type="compositionally biased region" description="Pro residues" evidence="1">
    <location>
        <begin position="177"/>
        <end position="190"/>
    </location>
</feature>
<dbReference type="Proteomes" id="UP000261680">
    <property type="component" value="Unplaced"/>
</dbReference>
<evidence type="ECO:0000313" key="2">
    <source>
        <dbReference type="Proteomes" id="UP000261680"/>
    </source>
</evidence>